<dbReference type="EMBL" id="LSMT01000171">
    <property type="protein sequence ID" value="PFX24642.1"/>
    <property type="molecule type" value="Genomic_DNA"/>
</dbReference>
<evidence type="ECO:0000256" key="2">
    <source>
        <dbReference type="SAM" id="Phobius"/>
    </source>
</evidence>
<protein>
    <recommendedName>
        <fullName evidence="3">Integrase catalytic domain-containing protein</fullName>
    </recommendedName>
</protein>
<dbReference type="SUPFAM" id="SSF53098">
    <property type="entry name" value="Ribonuclease H-like"/>
    <property type="match status" value="1"/>
</dbReference>
<dbReference type="InterPro" id="IPR036397">
    <property type="entry name" value="RNaseH_sf"/>
</dbReference>
<keyword evidence="2" id="KW-0472">Membrane</keyword>
<feature type="transmembrane region" description="Helical" evidence="2">
    <location>
        <begin position="23"/>
        <end position="44"/>
    </location>
</feature>
<dbReference type="InterPro" id="IPR001584">
    <property type="entry name" value="Integrase_cat-core"/>
</dbReference>
<keyword evidence="5" id="KW-1185">Reference proteome</keyword>
<dbReference type="OrthoDB" id="5989166at2759"/>
<evidence type="ECO:0000259" key="3">
    <source>
        <dbReference type="PROSITE" id="PS50994"/>
    </source>
</evidence>
<dbReference type="InterPro" id="IPR005312">
    <property type="entry name" value="DUF1759"/>
</dbReference>
<dbReference type="Pfam" id="PF05380">
    <property type="entry name" value="Peptidase_A17"/>
    <property type="match status" value="1"/>
</dbReference>
<dbReference type="SUPFAM" id="SSF56672">
    <property type="entry name" value="DNA/RNA polymerases"/>
    <property type="match status" value="1"/>
</dbReference>
<reference evidence="5" key="1">
    <citation type="journal article" date="2017" name="bioRxiv">
        <title>Comparative analysis of the genomes of Stylophora pistillata and Acropora digitifera provides evidence for extensive differences between species of corals.</title>
        <authorList>
            <person name="Voolstra C.R."/>
            <person name="Li Y."/>
            <person name="Liew Y.J."/>
            <person name="Baumgarten S."/>
            <person name="Zoccola D."/>
            <person name="Flot J.-F."/>
            <person name="Tambutte S."/>
            <person name="Allemand D."/>
            <person name="Aranda M."/>
        </authorList>
    </citation>
    <scope>NUCLEOTIDE SEQUENCE [LARGE SCALE GENOMIC DNA]</scope>
</reference>
<dbReference type="GO" id="GO:0015074">
    <property type="term" value="P:DNA integration"/>
    <property type="evidence" value="ECO:0007669"/>
    <property type="project" value="InterPro"/>
</dbReference>
<dbReference type="InterPro" id="IPR012337">
    <property type="entry name" value="RNaseH-like_sf"/>
</dbReference>
<dbReference type="PANTHER" id="PTHR47331:SF8">
    <property type="match status" value="1"/>
</dbReference>
<feature type="compositionally biased region" description="Low complexity" evidence="1">
    <location>
        <begin position="332"/>
        <end position="345"/>
    </location>
</feature>
<dbReference type="InterPro" id="IPR008042">
    <property type="entry name" value="Retrotrans_Pao"/>
</dbReference>
<dbReference type="Pfam" id="PF18701">
    <property type="entry name" value="DUF5641"/>
    <property type="match status" value="1"/>
</dbReference>
<dbReference type="Gene3D" id="3.30.420.10">
    <property type="entry name" value="Ribonuclease H-like superfamily/Ribonuclease H"/>
    <property type="match status" value="1"/>
</dbReference>
<evidence type="ECO:0000313" key="5">
    <source>
        <dbReference type="Proteomes" id="UP000225706"/>
    </source>
</evidence>
<dbReference type="STRING" id="50429.A0A2B4S7Z3"/>
<dbReference type="PANTHER" id="PTHR47331">
    <property type="entry name" value="PHD-TYPE DOMAIN-CONTAINING PROTEIN"/>
    <property type="match status" value="1"/>
</dbReference>
<feature type="domain" description="Integrase catalytic" evidence="3">
    <location>
        <begin position="1244"/>
        <end position="1378"/>
    </location>
</feature>
<proteinExistence type="predicted"/>
<keyword evidence="2" id="KW-0812">Transmembrane</keyword>
<organism evidence="4 5">
    <name type="scientific">Stylophora pistillata</name>
    <name type="common">Smooth cauliflower coral</name>
    <dbReference type="NCBI Taxonomy" id="50429"/>
    <lineage>
        <taxon>Eukaryota</taxon>
        <taxon>Metazoa</taxon>
        <taxon>Cnidaria</taxon>
        <taxon>Anthozoa</taxon>
        <taxon>Hexacorallia</taxon>
        <taxon>Scleractinia</taxon>
        <taxon>Astrocoeniina</taxon>
        <taxon>Pocilloporidae</taxon>
        <taxon>Stylophora</taxon>
    </lineage>
</organism>
<accession>A0A2B4S7Z3</accession>
<name>A0A2B4S7Z3_STYPI</name>
<dbReference type="InterPro" id="IPR043502">
    <property type="entry name" value="DNA/RNA_pol_sf"/>
</dbReference>
<dbReference type="GO" id="GO:0003676">
    <property type="term" value="F:nucleic acid binding"/>
    <property type="evidence" value="ECO:0007669"/>
    <property type="project" value="InterPro"/>
</dbReference>
<sequence>MAYRVGGKRIAIRDHLETELNEISVSSFMFLFESFVGLIASIFVSGKLARKRKIHTGHRASTRKISSSVEEILETLEEQDQPSAINITRLRQQKLMLQEKLGIIRNLDEDILTVVSEEVHLTSTSHGNVVATSETPFTPSTSGISNTYSLGTQVKLPKLDLRKFDGDISKWPSFWDAFESSVHNNTKLVPIDKFNYLNSLLAKSASEAISGLSLTAANYDEAVAILKRRCHKVVPLSTDAALFATGSKPTCTYCRKDHASNACKNVTSIVARKEILKRAGRWFACLKRNHISKDCSSRMKCLKCGRQHHISICTSDTNNEVKSLHTPTVEGSASSPQSQTSCSPPGESSGRPTVLYVNASTPILLQTAKAATYRPGQPNEKFLARLILDSGSQRSYVTTKVKDKLRLPSEDDIMVDILVGSDWYWKLVSRKVLRGEDGPTAIQTRIGWVLSGPTNGAMQNDQQQNNFVTTHVLKTATKPVDITNESLDGTLQRFWDLESLGVRSRSVYEEFEERITFENDRYEQLKNGIVEVVQRPADGKVGKTHYLPHHAVIRRDKATTKLRVVYDASARFNGVAQNDYLYTRPPLAENIFDILLRFRAGRIALTGDVEKAFLIVGIAEEDRDVLRFLWVDDIEKKNPEIVVLRFTRVVFGVCSSPFPLNATLKHHIERYKNEDPEFVDQFLCSIYVDDLSSGTADNNAAYELYLKCKLRLAEGGFNLRKFMSNSSQLTERIQQNEARISAPAISANTDHMKSPSDLSKEDSVIEEDKTYAKSMVGTTKETSGAEQKVLSARWNFVSDHFVLDLGEIVTPARNIEPTERNVVSVTVKFYDPIGFLSLIITEFKIFFQEGCKAKIGWDEPLEGELKNEWLKLAAGLQYVSSFTVLRCYFQEVTEKIVSCSLYGFGDASSKAYAAVIYLHVTTATGSYVKFLASRSRVAPVKQETIPRLKFLAALILARLISHVGEALKPELYIINLSCWTDSKVALAWIKGERREWKPFVQNRVNEIRTFVPVNSWRHCRGRNNPTDIPPRGLSPSELLVCALWIEVPTWLSGNAETGSEEFDTGQLPQECLEEMKARDKEEWKSETSSSLLVVAETISIANIEELTSQDIAVAEKLWIKEIQKSLSKNSKFEIWKRQFGIFTDEHGIMRCTGRLSQAQLPASAKYPILLDKSHYITSLFVRDSHKRVMHGVVKSTLTELRARFWIVQGRQFVRKLLYECVVCRRLEGGPCVAPPPPPLPEFRVKEEPPFTYVGIDFVGPLYVKSLNSPQQKVWICLYTCCVTRAIHLDLVPDLTTNAFLRSFRRFTARRGRLSLVVTDNGRTFKPAAREITRIFNDPGVKQHLAKEHRKWTFNLEKAPWWGGVFERLVKSVKRCLKKTISGARLTYEELSTHSSNRVVSIGDVVSVHDEDQPRGKWRIGKVEALVTGSEGRVGGAVVRVKTKAGRLTKLRRPVQRLYPLEVRCRNEEPETTISPGRAEPDLAVRSMRPEQHPELRLDRPRRVAATGADRRRKAWIENLN</sequence>
<dbReference type="Proteomes" id="UP000225706">
    <property type="component" value="Unassembled WGS sequence"/>
</dbReference>
<dbReference type="InterPro" id="IPR040676">
    <property type="entry name" value="DUF5641"/>
</dbReference>
<keyword evidence="2" id="KW-1133">Transmembrane helix</keyword>
<feature type="region of interest" description="Disordered" evidence="1">
    <location>
        <begin position="324"/>
        <end position="350"/>
    </location>
</feature>
<dbReference type="Pfam" id="PF03564">
    <property type="entry name" value="DUF1759"/>
    <property type="match status" value="1"/>
</dbReference>
<gene>
    <name evidence="4" type="ORF">AWC38_SpisGene10752</name>
</gene>
<evidence type="ECO:0000313" key="4">
    <source>
        <dbReference type="EMBL" id="PFX24642.1"/>
    </source>
</evidence>
<comment type="caution">
    <text evidence="4">The sequence shown here is derived from an EMBL/GenBank/DDBJ whole genome shotgun (WGS) entry which is preliminary data.</text>
</comment>
<dbReference type="PROSITE" id="PS50994">
    <property type="entry name" value="INTEGRASE"/>
    <property type="match status" value="1"/>
</dbReference>
<evidence type="ECO:0000256" key="1">
    <source>
        <dbReference type="SAM" id="MobiDB-lite"/>
    </source>
</evidence>